<protein>
    <submittedName>
        <fullName evidence="2">Uncharacterized protein</fullName>
    </submittedName>
</protein>
<reference evidence="2" key="2">
    <citation type="journal article" date="2024" name="Plant">
        <title>Genomic evolution and insights into agronomic trait innovations of Sesamum species.</title>
        <authorList>
            <person name="Miao H."/>
            <person name="Wang L."/>
            <person name="Qu L."/>
            <person name="Liu H."/>
            <person name="Sun Y."/>
            <person name="Le M."/>
            <person name="Wang Q."/>
            <person name="Wei S."/>
            <person name="Zheng Y."/>
            <person name="Lin W."/>
            <person name="Duan Y."/>
            <person name="Cao H."/>
            <person name="Xiong S."/>
            <person name="Wang X."/>
            <person name="Wei L."/>
            <person name="Li C."/>
            <person name="Ma Q."/>
            <person name="Ju M."/>
            <person name="Zhao R."/>
            <person name="Li G."/>
            <person name="Mu C."/>
            <person name="Tian Q."/>
            <person name="Mei H."/>
            <person name="Zhang T."/>
            <person name="Gao T."/>
            <person name="Zhang H."/>
        </authorList>
    </citation>
    <scope>NUCLEOTIDE SEQUENCE</scope>
    <source>
        <strain evidence="2">KEN1</strain>
    </source>
</reference>
<accession>A0AAW2Y9B1</accession>
<dbReference type="AlphaFoldDB" id="A0AAW2Y9B1"/>
<proteinExistence type="predicted"/>
<dbReference type="EMBL" id="JACGWN010000001">
    <property type="protein sequence ID" value="KAL0462357.1"/>
    <property type="molecule type" value="Genomic_DNA"/>
</dbReference>
<name>A0AAW2Y9B1_9LAMI</name>
<sequence length="65" mass="6809">MSEPAVLVGEIFRSSKAKGKSARRWKGEGKGTAVKATASTEGAPPLPHRGKGKREGWGFSAVEGK</sequence>
<evidence type="ECO:0000313" key="2">
    <source>
        <dbReference type="EMBL" id="KAL0462357.1"/>
    </source>
</evidence>
<comment type="caution">
    <text evidence="2">The sequence shown here is derived from an EMBL/GenBank/DDBJ whole genome shotgun (WGS) entry which is preliminary data.</text>
</comment>
<gene>
    <name evidence="2" type="ORF">Slati_0123300</name>
</gene>
<feature type="region of interest" description="Disordered" evidence="1">
    <location>
        <begin position="17"/>
        <end position="65"/>
    </location>
</feature>
<organism evidence="2">
    <name type="scientific">Sesamum latifolium</name>
    <dbReference type="NCBI Taxonomy" id="2727402"/>
    <lineage>
        <taxon>Eukaryota</taxon>
        <taxon>Viridiplantae</taxon>
        <taxon>Streptophyta</taxon>
        <taxon>Embryophyta</taxon>
        <taxon>Tracheophyta</taxon>
        <taxon>Spermatophyta</taxon>
        <taxon>Magnoliopsida</taxon>
        <taxon>eudicotyledons</taxon>
        <taxon>Gunneridae</taxon>
        <taxon>Pentapetalae</taxon>
        <taxon>asterids</taxon>
        <taxon>lamiids</taxon>
        <taxon>Lamiales</taxon>
        <taxon>Pedaliaceae</taxon>
        <taxon>Sesamum</taxon>
    </lineage>
</organism>
<evidence type="ECO:0000256" key="1">
    <source>
        <dbReference type="SAM" id="MobiDB-lite"/>
    </source>
</evidence>
<reference evidence="2" key="1">
    <citation type="submission" date="2020-06" db="EMBL/GenBank/DDBJ databases">
        <authorList>
            <person name="Li T."/>
            <person name="Hu X."/>
            <person name="Zhang T."/>
            <person name="Song X."/>
            <person name="Zhang H."/>
            <person name="Dai N."/>
            <person name="Sheng W."/>
            <person name="Hou X."/>
            <person name="Wei L."/>
        </authorList>
    </citation>
    <scope>NUCLEOTIDE SEQUENCE</scope>
    <source>
        <strain evidence="2">KEN1</strain>
        <tissue evidence="2">Leaf</tissue>
    </source>
</reference>